<dbReference type="Gene3D" id="1.20.1050.10">
    <property type="match status" value="1"/>
</dbReference>
<evidence type="ECO:0000259" key="2">
    <source>
        <dbReference type="PROSITE" id="PS50404"/>
    </source>
</evidence>
<dbReference type="SFLD" id="SFLDG00358">
    <property type="entry name" value="Main_(cytGST)"/>
    <property type="match status" value="1"/>
</dbReference>
<sequence>MCAATLLNVTAQAAIAWTGPNHTNRKEIHVIRFYFHPTPNPAKIALFLEEAGLAYEVIPVDTSKGEQHSPSFRLINPNGKVPAIVDTDGPGEPEARVFDSTAILIYLAEKTGKFLGTPEDRPELLSWLLFIASGLGPFSGQAVHFQFAAPEGLDYAVNRYRREAERHYQVLNDHLEGRRFIVGETYTIADISAWGWLDRASRVRKGAEDPLAPFPNVKRLFETVNARPAAGRAREIGKDHPFKRVNDEETKRALFPSNFPPAA</sequence>
<dbReference type="PANTHER" id="PTHR44051:SF19">
    <property type="entry name" value="DISULFIDE-BOND OXIDOREDUCTASE YFCG"/>
    <property type="match status" value="1"/>
</dbReference>
<protein>
    <submittedName>
        <fullName evidence="4">Glutathione S-transferase</fullName>
    </submittedName>
</protein>
<evidence type="ECO:0000313" key="5">
    <source>
        <dbReference type="Proteomes" id="UP001156691"/>
    </source>
</evidence>
<organism evidence="4 5">
    <name type="scientific">Devosia nitrariae</name>
    <dbReference type="NCBI Taxonomy" id="2071872"/>
    <lineage>
        <taxon>Bacteria</taxon>
        <taxon>Pseudomonadati</taxon>
        <taxon>Pseudomonadota</taxon>
        <taxon>Alphaproteobacteria</taxon>
        <taxon>Hyphomicrobiales</taxon>
        <taxon>Devosiaceae</taxon>
        <taxon>Devosia</taxon>
    </lineage>
</organism>
<dbReference type="PANTHER" id="PTHR44051">
    <property type="entry name" value="GLUTATHIONE S-TRANSFERASE-RELATED"/>
    <property type="match status" value="1"/>
</dbReference>
<comment type="similarity">
    <text evidence="1">Belongs to the GST superfamily.</text>
</comment>
<keyword evidence="5" id="KW-1185">Reference proteome</keyword>
<dbReference type="InterPro" id="IPR004046">
    <property type="entry name" value="GST_C"/>
</dbReference>
<dbReference type="PROSITE" id="PS50404">
    <property type="entry name" value="GST_NTER"/>
    <property type="match status" value="1"/>
</dbReference>
<dbReference type="EMBL" id="BSNS01000003">
    <property type="protein sequence ID" value="GLQ53293.1"/>
    <property type="molecule type" value="Genomic_DNA"/>
</dbReference>
<dbReference type="Proteomes" id="UP001156691">
    <property type="component" value="Unassembled WGS sequence"/>
</dbReference>
<dbReference type="InterPro" id="IPR036282">
    <property type="entry name" value="Glutathione-S-Trfase_C_sf"/>
</dbReference>
<evidence type="ECO:0000259" key="3">
    <source>
        <dbReference type="PROSITE" id="PS50405"/>
    </source>
</evidence>
<dbReference type="Gene3D" id="3.40.30.10">
    <property type="entry name" value="Glutaredoxin"/>
    <property type="match status" value="1"/>
</dbReference>
<dbReference type="SUPFAM" id="SSF52833">
    <property type="entry name" value="Thioredoxin-like"/>
    <property type="match status" value="1"/>
</dbReference>
<evidence type="ECO:0000256" key="1">
    <source>
        <dbReference type="RuleBase" id="RU003494"/>
    </source>
</evidence>
<proteinExistence type="inferred from homology"/>
<dbReference type="CDD" id="cd03048">
    <property type="entry name" value="GST_N_Ure2p_like"/>
    <property type="match status" value="1"/>
</dbReference>
<dbReference type="Pfam" id="PF00043">
    <property type="entry name" value="GST_C"/>
    <property type="match status" value="1"/>
</dbReference>
<evidence type="ECO:0000313" key="4">
    <source>
        <dbReference type="EMBL" id="GLQ53293.1"/>
    </source>
</evidence>
<name>A0ABQ5VZT4_9HYPH</name>
<dbReference type="InterPro" id="IPR036249">
    <property type="entry name" value="Thioredoxin-like_sf"/>
</dbReference>
<dbReference type="InterPro" id="IPR004045">
    <property type="entry name" value="Glutathione_S-Trfase_N"/>
</dbReference>
<feature type="domain" description="GST N-terminal" evidence="2">
    <location>
        <begin position="28"/>
        <end position="115"/>
    </location>
</feature>
<feature type="domain" description="GST C-terminal" evidence="3">
    <location>
        <begin position="117"/>
        <end position="245"/>
    </location>
</feature>
<dbReference type="SUPFAM" id="SSF47616">
    <property type="entry name" value="GST C-terminal domain-like"/>
    <property type="match status" value="1"/>
</dbReference>
<comment type="caution">
    <text evidence="4">The sequence shown here is derived from an EMBL/GenBank/DDBJ whole genome shotgun (WGS) entry which is preliminary data.</text>
</comment>
<dbReference type="InterPro" id="IPR010987">
    <property type="entry name" value="Glutathione-S-Trfase_C-like"/>
</dbReference>
<dbReference type="Pfam" id="PF02798">
    <property type="entry name" value="GST_N"/>
    <property type="match status" value="1"/>
</dbReference>
<gene>
    <name evidence="4" type="primary">yfcG</name>
    <name evidence="4" type="ORF">GCM10010862_05510</name>
</gene>
<accession>A0ABQ5VZT4</accession>
<dbReference type="InterPro" id="IPR040079">
    <property type="entry name" value="Glutathione_S-Trfase"/>
</dbReference>
<dbReference type="SFLD" id="SFLDS00019">
    <property type="entry name" value="Glutathione_Transferase_(cytos"/>
    <property type="match status" value="1"/>
</dbReference>
<dbReference type="SFLD" id="SFLDG01151">
    <property type="entry name" value="Main.2:_Nu-like"/>
    <property type="match status" value="1"/>
</dbReference>
<reference evidence="5" key="1">
    <citation type="journal article" date="2019" name="Int. J. Syst. Evol. Microbiol.">
        <title>The Global Catalogue of Microorganisms (GCM) 10K type strain sequencing project: providing services to taxonomists for standard genome sequencing and annotation.</title>
        <authorList>
            <consortium name="The Broad Institute Genomics Platform"/>
            <consortium name="The Broad Institute Genome Sequencing Center for Infectious Disease"/>
            <person name="Wu L."/>
            <person name="Ma J."/>
        </authorList>
    </citation>
    <scope>NUCLEOTIDE SEQUENCE [LARGE SCALE GENOMIC DNA]</scope>
    <source>
        <strain evidence="5">NBRC 112416</strain>
    </source>
</reference>
<dbReference type="PROSITE" id="PS50405">
    <property type="entry name" value="GST_CTER"/>
    <property type="match status" value="1"/>
</dbReference>